<sequence length="242" mass="25222">MGAVGGLTAASGVAMAVGEHPDDERSKTDEESTSDEKKADVPGAAVRVAHFSPDAPNVDVYVDGDQVLSDVAYGDVSPYLEIEPGTYTVKITAAGDPGTVAFEGDVTLEAAFYTIAAIGELGASSFEPLVLFDAGSALARVIHAVPDAPAVDIYVEDELLFENLSFGESTDYAALPAGTFTVSVRPTGDPETTIASFEATREIGVAYSAYAIGYVEPPAGAADREFTVKRVEDGPMDEKTKK</sequence>
<accession>A0ABD5NYB1</accession>
<evidence type="ECO:0000313" key="4">
    <source>
        <dbReference type="Proteomes" id="UP001595821"/>
    </source>
</evidence>
<feature type="compositionally biased region" description="Basic and acidic residues" evidence="1">
    <location>
        <begin position="19"/>
        <end position="40"/>
    </location>
</feature>
<feature type="region of interest" description="Disordered" evidence="1">
    <location>
        <begin position="1"/>
        <end position="43"/>
    </location>
</feature>
<proteinExistence type="predicted"/>
<evidence type="ECO:0000256" key="1">
    <source>
        <dbReference type="SAM" id="MobiDB-lite"/>
    </source>
</evidence>
<dbReference type="InterPro" id="IPR025510">
    <property type="entry name" value="DUF4397"/>
</dbReference>
<dbReference type="EMBL" id="JBHSDJ010000029">
    <property type="protein sequence ID" value="MFC4247073.1"/>
    <property type="molecule type" value="Genomic_DNA"/>
</dbReference>
<gene>
    <name evidence="3" type="ORF">ACFOZ7_08690</name>
</gene>
<feature type="domain" description="DUF4397" evidence="2">
    <location>
        <begin position="44"/>
        <end position="136"/>
    </location>
</feature>
<reference evidence="3 4" key="1">
    <citation type="journal article" date="2014" name="Int. J. Syst. Evol. Microbiol.">
        <title>Complete genome sequence of Corynebacterium casei LMG S-19264T (=DSM 44701T), isolated from a smear-ripened cheese.</title>
        <authorList>
            <consortium name="US DOE Joint Genome Institute (JGI-PGF)"/>
            <person name="Walter F."/>
            <person name="Albersmeier A."/>
            <person name="Kalinowski J."/>
            <person name="Ruckert C."/>
        </authorList>
    </citation>
    <scope>NUCLEOTIDE SEQUENCE [LARGE SCALE GENOMIC DNA]</scope>
    <source>
        <strain evidence="3 4">IBRC-M 10912</strain>
    </source>
</reference>
<dbReference type="GeneID" id="71853712"/>
<dbReference type="AlphaFoldDB" id="A0ABD5NYB1"/>
<evidence type="ECO:0000259" key="2">
    <source>
        <dbReference type="Pfam" id="PF14344"/>
    </source>
</evidence>
<comment type="caution">
    <text evidence="3">The sequence shown here is derived from an EMBL/GenBank/DDBJ whole genome shotgun (WGS) entry which is preliminary data.</text>
</comment>
<dbReference type="Proteomes" id="UP001595821">
    <property type="component" value="Unassembled WGS sequence"/>
</dbReference>
<name>A0ABD5NYB1_9EURY</name>
<feature type="domain" description="DUF4397" evidence="2">
    <location>
        <begin position="138"/>
        <end position="215"/>
    </location>
</feature>
<dbReference type="RefSeq" id="WP_246974893.1">
    <property type="nucleotide sequence ID" value="NZ_CP095397.1"/>
</dbReference>
<dbReference type="Pfam" id="PF14344">
    <property type="entry name" value="DUF4397"/>
    <property type="match status" value="2"/>
</dbReference>
<evidence type="ECO:0000313" key="3">
    <source>
        <dbReference type="EMBL" id="MFC4247073.1"/>
    </source>
</evidence>
<organism evidence="3 4">
    <name type="scientific">Natribaculum luteum</name>
    <dbReference type="NCBI Taxonomy" id="1586232"/>
    <lineage>
        <taxon>Archaea</taxon>
        <taxon>Methanobacteriati</taxon>
        <taxon>Methanobacteriota</taxon>
        <taxon>Stenosarchaea group</taxon>
        <taxon>Halobacteria</taxon>
        <taxon>Halobacteriales</taxon>
        <taxon>Natrialbaceae</taxon>
        <taxon>Natribaculum</taxon>
    </lineage>
</organism>
<protein>
    <submittedName>
        <fullName evidence="3">DUF4397 domain-containing protein</fullName>
    </submittedName>
</protein>